<sequence>MAVLTAVVKIAKSIIEAGGSVVGFRGFTEEPAHSTQRLPGGVELRRYEARVAAETTVDDPDEESARRIGFQRLAGYIFGANHVDIGAPKRAPVVAQFRGGRGEKIAMTAPVTQYASPEGQWVIRFFMPSAKTLESLPAPDDPAVSLVTAPAETIAVRRFSGSTSPDALAAQTAALVQTLHDQGLEATDSPAVWFYDPPWTLPFLRRTEIVIPVRPAA</sequence>
<dbReference type="Pfam" id="PF04832">
    <property type="entry name" value="SOUL"/>
    <property type="match status" value="1"/>
</dbReference>
<keyword evidence="2" id="KW-1185">Reference proteome</keyword>
<reference evidence="1 2" key="1">
    <citation type="journal article" date="2019" name="Emerg. Microbes Infect.">
        <title>Comprehensive subspecies identification of 175 nontuberculous mycobacteria species based on 7547 genomic profiles.</title>
        <authorList>
            <person name="Matsumoto Y."/>
            <person name="Kinjo T."/>
            <person name="Motooka D."/>
            <person name="Nabeya D."/>
            <person name="Jung N."/>
            <person name="Uechi K."/>
            <person name="Horii T."/>
            <person name="Iida T."/>
            <person name="Fujita J."/>
            <person name="Nakamura S."/>
        </authorList>
    </citation>
    <scope>NUCLEOTIDE SEQUENCE [LARGE SCALE GENOMIC DNA]</scope>
    <source>
        <strain evidence="1 2">JCM 12404</strain>
    </source>
</reference>
<evidence type="ECO:0000313" key="2">
    <source>
        <dbReference type="Proteomes" id="UP000465866"/>
    </source>
</evidence>
<dbReference type="PANTHER" id="PTHR11220">
    <property type="entry name" value="HEME-BINDING PROTEIN-RELATED"/>
    <property type="match status" value="1"/>
</dbReference>
<dbReference type="Proteomes" id="UP000465866">
    <property type="component" value="Chromosome"/>
</dbReference>
<dbReference type="SUPFAM" id="SSF55136">
    <property type="entry name" value="Probable bacterial effector-binding domain"/>
    <property type="match status" value="1"/>
</dbReference>
<name>A0A7I7KTG9_9MYCO</name>
<evidence type="ECO:0000313" key="1">
    <source>
        <dbReference type="EMBL" id="BBX45029.1"/>
    </source>
</evidence>
<dbReference type="EMBL" id="AP022569">
    <property type="protein sequence ID" value="BBX45029.1"/>
    <property type="molecule type" value="Genomic_DNA"/>
</dbReference>
<protein>
    <recommendedName>
        <fullName evidence="3">Heme-binding protein</fullName>
    </recommendedName>
</protein>
<gene>
    <name evidence="1" type="ORF">MCOO_10440</name>
</gene>
<dbReference type="Gene3D" id="3.20.80.10">
    <property type="entry name" value="Regulatory factor, effector binding domain"/>
    <property type="match status" value="1"/>
</dbReference>
<proteinExistence type="predicted"/>
<dbReference type="AlphaFoldDB" id="A0A7I7KTG9"/>
<accession>A0A7I7KTG9</accession>
<evidence type="ECO:0008006" key="3">
    <source>
        <dbReference type="Google" id="ProtNLM"/>
    </source>
</evidence>
<organism evidence="1 2">
    <name type="scientific">Mycobacterium cookii</name>
    <dbReference type="NCBI Taxonomy" id="1775"/>
    <lineage>
        <taxon>Bacteria</taxon>
        <taxon>Bacillati</taxon>
        <taxon>Actinomycetota</taxon>
        <taxon>Actinomycetes</taxon>
        <taxon>Mycobacteriales</taxon>
        <taxon>Mycobacteriaceae</taxon>
        <taxon>Mycobacterium</taxon>
    </lineage>
</organism>
<dbReference type="PANTHER" id="PTHR11220:SF58">
    <property type="entry name" value="SOUL HEME-BINDING FAMILY PROTEIN"/>
    <property type="match status" value="1"/>
</dbReference>
<dbReference type="KEGG" id="mcoo:MCOO_10440"/>
<dbReference type="InterPro" id="IPR006917">
    <property type="entry name" value="SOUL_heme-bd"/>
</dbReference>
<dbReference type="InterPro" id="IPR011256">
    <property type="entry name" value="Reg_factor_effector_dom_sf"/>
</dbReference>